<evidence type="ECO:0008006" key="3">
    <source>
        <dbReference type="Google" id="ProtNLM"/>
    </source>
</evidence>
<accession>A0A452TKZ6</accession>
<dbReference type="InterPro" id="IPR039689">
    <property type="entry name" value="CD72"/>
</dbReference>
<feature type="compositionally biased region" description="Low complexity" evidence="1">
    <location>
        <begin position="44"/>
        <end position="57"/>
    </location>
</feature>
<dbReference type="Ensembl" id="ENSUMAT00000010605.1">
    <property type="protein sequence ID" value="ENSUMAP00000008875.1"/>
    <property type="gene ID" value="ENSUMAG00000006750.1"/>
</dbReference>
<protein>
    <recommendedName>
        <fullName evidence="3">CD72 molecule</fullName>
    </recommendedName>
</protein>
<dbReference type="GO" id="GO:0005886">
    <property type="term" value="C:plasma membrane"/>
    <property type="evidence" value="ECO:0007669"/>
    <property type="project" value="InterPro"/>
</dbReference>
<dbReference type="PANTHER" id="PTHR15028">
    <property type="entry name" value="CD72-RELATED"/>
    <property type="match status" value="1"/>
</dbReference>
<reference evidence="2" key="1">
    <citation type="submission" date="2019-03" db="UniProtKB">
        <authorList>
            <consortium name="Ensembl"/>
        </authorList>
    </citation>
    <scope>IDENTIFICATION</scope>
</reference>
<feature type="region of interest" description="Disordered" evidence="1">
    <location>
        <begin position="20"/>
        <end position="65"/>
    </location>
</feature>
<name>A0A452TKZ6_URSMA</name>
<dbReference type="PANTHER" id="PTHR15028:SF6">
    <property type="entry name" value="B-CELL DIFFERENTIATION ANTIGEN CD72"/>
    <property type="match status" value="1"/>
</dbReference>
<evidence type="ECO:0000313" key="2">
    <source>
        <dbReference type="Ensembl" id="ENSUMAP00000008875"/>
    </source>
</evidence>
<organism evidence="2">
    <name type="scientific">Ursus maritimus</name>
    <name type="common">Polar bear</name>
    <name type="synonym">Thalarctos maritimus</name>
    <dbReference type="NCBI Taxonomy" id="29073"/>
    <lineage>
        <taxon>Eukaryota</taxon>
        <taxon>Metazoa</taxon>
        <taxon>Chordata</taxon>
        <taxon>Craniata</taxon>
        <taxon>Vertebrata</taxon>
        <taxon>Euteleostomi</taxon>
        <taxon>Mammalia</taxon>
        <taxon>Eutheria</taxon>
        <taxon>Laurasiatheria</taxon>
        <taxon>Carnivora</taxon>
        <taxon>Caniformia</taxon>
        <taxon>Ursidae</taxon>
        <taxon>Ursus</taxon>
    </lineage>
</organism>
<feature type="compositionally biased region" description="Acidic residues" evidence="1">
    <location>
        <begin position="29"/>
        <end position="38"/>
    </location>
</feature>
<evidence type="ECO:0000256" key="1">
    <source>
        <dbReference type="SAM" id="MobiDB-lite"/>
    </source>
</evidence>
<sequence>MAEAITYADLRFVKAPLKKSISSRLGQDPETDEDEELTYENVQVPSVSGGLASSGVGDKAGTESPEDVCLTGWGVHVVCSVCVLSWESTVLLSVVGGWHNISGKGGGAQEREE</sequence>
<dbReference type="AlphaFoldDB" id="A0A452TKZ6"/>
<proteinExistence type="predicted"/>
<dbReference type="GeneTree" id="ENSGT00390000003668"/>
<dbReference type="GO" id="GO:0004888">
    <property type="term" value="F:transmembrane signaling receptor activity"/>
    <property type="evidence" value="ECO:0007669"/>
    <property type="project" value="InterPro"/>
</dbReference>